<keyword evidence="2" id="KW-1185">Reference proteome</keyword>
<comment type="caution">
    <text evidence="1">The sequence shown here is derived from an EMBL/GenBank/DDBJ whole genome shotgun (WGS) entry which is preliminary data.</text>
</comment>
<protein>
    <submittedName>
        <fullName evidence="1">Uncharacterized protein</fullName>
    </submittedName>
</protein>
<evidence type="ECO:0000313" key="2">
    <source>
        <dbReference type="Proteomes" id="UP001183610"/>
    </source>
</evidence>
<organism evidence="1 2">
    <name type="scientific">Streptomyces evansiae</name>
    <dbReference type="NCBI Taxonomy" id="3075535"/>
    <lineage>
        <taxon>Bacteria</taxon>
        <taxon>Bacillati</taxon>
        <taxon>Actinomycetota</taxon>
        <taxon>Actinomycetes</taxon>
        <taxon>Kitasatosporales</taxon>
        <taxon>Streptomycetaceae</taxon>
        <taxon>Streptomyces</taxon>
    </lineage>
</organism>
<name>A0ABU2RCL4_9ACTN</name>
<sequence>MSGFGYTPADPATGEPARFNGCIPLPGNVELVDDMSDIALKDRMHGFLFDDEDGAPQAA</sequence>
<reference evidence="2" key="1">
    <citation type="submission" date="2023-07" db="EMBL/GenBank/DDBJ databases">
        <title>30 novel species of actinomycetes from the DSMZ collection.</title>
        <authorList>
            <person name="Nouioui I."/>
        </authorList>
    </citation>
    <scope>NUCLEOTIDE SEQUENCE [LARGE SCALE GENOMIC DNA]</scope>
    <source>
        <strain evidence="2">DSM 41979</strain>
    </source>
</reference>
<proteinExistence type="predicted"/>
<dbReference type="Proteomes" id="UP001183610">
    <property type="component" value="Unassembled WGS sequence"/>
</dbReference>
<gene>
    <name evidence="1" type="ORF">RM698_31145</name>
</gene>
<dbReference type="EMBL" id="JAVRET010000142">
    <property type="protein sequence ID" value="MDT0413480.1"/>
    <property type="molecule type" value="Genomic_DNA"/>
</dbReference>
<accession>A0ABU2RCL4</accession>
<dbReference type="RefSeq" id="WP_010278443.1">
    <property type="nucleotide sequence ID" value="NZ_JAVRET010000142.1"/>
</dbReference>
<evidence type="ECO:0000313" key="1">
    <source>
        <dbReference type="EMBL" id="MDT0413480.1"/>
    </source>
</evidence>